<evidence type="ECO:0000256" key="7">
    <source>
        <dbReference type="ARBA" id="ARBA00023136"/>
    </source>
</evidence>
<comment type="function">
    <text evidence="9">Channel that opens in response to stretch forces in the membrane lipid bilayer. May participate in the regulation of osmotic pressure changes within the cell.</text>
</comment>
<evidence type="ECO:0000256" key="3">
    <source>
        <dbReference type="ARBA" id="ARBA00022475"/>
    </source>
</evidence>
<dbReference type="InterPro" id="IPR037673">
    <property type="entry name" value="MSC/AndL"/>
</dbReference>
<evidence type="ECO:0000256" key="4">
    <source>
        <dbReference type="ARBA" id="ARBA00022692"/>
    </source>
</evidence>
<evidence type="ECO:0000256" key="8">
    <source>
        <dbReference type="ARBA" id="ARBA00023303"/>
    </source>
</evidence>
<comment type="similarity">
    <text evidence="9">Belongs to the MscL family.</text>
</comment>
<gene>
    <name evidence="9 10" type="primary">mscL</name>
    <name evidence="10" type="ORF">GCM10007853_28460</name>
</gene>
<keyword evidence="3 9" id="KW-1003">Cell membrane</keyword>
<keyword evidence="8 9" id="KW-0407">Ion channel</keyword>
<dbReference type="HAMAP" id="MF_00115">
    <property type="entry name" value="MscL"/>
    <property type="match status" value="1"/>
</dbReference>
<comment type="caution">
    <text evidence="10">The sequence shown here is derived from an EMBL/GenBank/DDBJ whole genome shotgun (WGS) entry which is preliminary data.</text>
</comment>
<dbReference type="NCBIfam" id="TIGR00220">
    <property type="entry name" value="mscL"/>
    <property type="match status" value="1"/>
</dbReference>
<sequence>MSVRQDGDNQMGMISEFKDFAMKGNLIDMAVGFVMGSAFATVVKDFIDGVFMPAIQPIMGGIDLSEWKMVLREPVTGADGTVVDAGWIINWGQFLTSLISFIIVAFVMFLIIKSMNKAKKKEEAAPSAPPANEVLLAEIRDLLARQNAKL</sequence>
<evidence type="ECO:0000256" key="6">
    <source>
        <dbReference type="ARBA" id="ARBA00023065"/>
    </source>
</evidence>
<dbReference type="EMBL" id="BSNK01000002">
    <property type="protein sequence ID" value="GLQ24972.1"/>
    <property type="molecule type" value="Genomic_DNA"/>
</dbReference>
<evidence type="ECO:0000313" key="11">
    <source>
        <dbReference type="Proteomes" id="UP001161391"/>
    </source>
</evidence>
<keyword evidence="7 9" id="KW-0472">Membrane</keyword>
<dbReference type="Gene3D" id="1.10.1200.120">
    <property type="entry name" value="Large-conductance mechanosensitive channel, MscL, domain 1"/>
    <property type="match status" value="1"/>
</dbReference>
<dbReference type="InterPro" id="IPR001185">
    <property type="entry name" value="MS_channel"/>
</dbReference>
<keyword evidence="2 9" id="KW-0813">Transport</keyword>
<evidence type="ECO:0000256" key="2">
    <source>
        <dbReference type="ARBA" id="ARBA00022448"/>
    </source>
</evidence>
<organism evidence="10 11">
    <name type="scientific">Algimonas ampicilliniresistens</name>
    <dbReference type="NCBI Taxonomy" id="1298735"/>
    <lineage>
        <taxon>Bacteria</taxon>
        <taxon>Pseudomonadati</taxon>
        <taxon>Pseudomonadota</taxon>
        <taxon>Alphaproteobacteria</taxon>
        <taxon>Maricaulales</taxon>
        <taxon>Robiginitomaculaceae</taxon>
        <taxon>Algimonas</taxon>
    </lineage>
</organism>
<evidence type="ECO:0000256" key="1">
    <source>
        <dbReference type="ARBA" id="ARBA00004141"/>
    </source>
</evidence>
<evidence type="ECO:0000313" key="10">
    <source>
        <dbReference type="EMBL" id="GLQ24972.1"/>
    </source>
</evidence>
<protein>
    <recommendedName>
        <fullName evidence="9">Large-conductance mechanosensitive channel</fullName>
    </recommendedName>
</protein>
<dbReference type="InterPro" id="IPR036019">
    <property type="entry name" value="MscL_channel"/>
</dbReference>
<dbReference type="PANTHER" id="PTHR30266:SF2">
    <property type="entry name" value="LARGE-CONDUCTANCE MECHANOSENSITIVE CHANNEL"/>
    <property type="match status" value="1"/>
</dbReference>
<comment type="subunit">
    <text evidence="9">Homopentamer.</text>
</comment>
<dbReference type="Proteomes" id="UP001161391">
    <property type="component" value="Unassembled WGS sequence"/>
</dbReference>
<reference evidence="10" key="1">
    <citation type="journal article" date="2014" name="Int. J. Syst. Evol. Microbiol.">
        <title>Complete genome of a new Firmicutes species belonging to the dominant human colonic microbiota ('Ruminococcus bicirculans') reveals two chromosomes and a selective capacity to utilize plant glucans.</title>
        <authorList>
            <consortium name="NISC Comparative Sequencing Program"/>
            <person name="Wegmann U."/>
            <person name="Louis P."/>
            <person name="Goesmann A."/>
            <person name="Henrissat B."/>
            <person name="Duncan S.H."/>
            <person name="Flint H.J."/>
        </authorList>
    </citation>
    <scope>NUCLEOTIDE SEQUENCE</scope>
    <source>
        <strain evidence="10">NBRC 108219</strain>
    </source>
</reference>
<name>A0ABQ5VD14_9PROT</name>
<dbReference type="Pfam" id="PF01741">
    <property type="entry name" value="MscL"/>
    <property type="match status" value="1"/>
</dbReference>
<dbReference type="RefSeq" id="WP_284391997.1">
    <property type="nucleotide sequence ID" value="NZ_BSNK01000002.1"/>
</dbReference>
<keyword evidence="4 9" id="KW-0812">Transmembrane</keyword>
<reference evidence="10" key="2">
    <citation type="submission" date="2023-01" db="EMBL/GenBank/DDBJ databases">
        <title>Draft genome sequence of Algimonas ampicilliniresistens strain NBRC 108219.</title>
        <authorList>
            <person name="Sun Q."/>
            <person name="Mori K."/>
        </authorList>
    </citation>
    <scope>NUCLEOTIDE SEQUENCE</scope>
    <source>
        <strain evidence="10">NBRC 108219</strain>
    </source>
</reference>
<feature type="transmembrane region" description="Helical" evidence="9">
    <location>
        <begin position="20"/>
        <end position="43"/>
    </location>
</feature>
<accession>A0ABQ5VD14</accession>
<keyword evidence="5 9" id="KW-1133">Transmembrane helix</keyword>
<comment type="subcellular location">
    <subcellularLocation>
        <location evidence="9">Cell inner membrane</location>
        <topology evidence="9">Multi-pass membrane protein</topology>
    </subcellularLocation>
    <subcellularLocation>
        <location evidence="1">Membrane</location>
        <topology evidence="1">Multi-pass membrane protein</topology>
    </subcellularLocation>
</comment>
<dbReference type="PRINTS" id="PR01264">
    <property type="entry name" value="MECHCHANNEL"/>
</dbReference>
<feature type="transmembrane region" description="Helical" evidence="9">
    <location>
        <begin position="91"/>
        <end position="112"/>
    </location>
</feature>
<keyword evidence="11" id="KW-1185">Reference proteome</keyword>
<dbReference type="PANTHER" id="PTHR30266">
    <property type="entry name" value="MECHANOSENSITIVE CHANNEL MSCL"/>
    <property type="match status" value="1"/>
</dbReference>
<dbReference type="SUPFAM" id="SSF81330">
    <property type="entry name" value="Gated mechanosensitive channel"/>
    <property type="match status" value="1"/>
</dbReference>
<proteinExistence type="inferred from homology"/>
<evidence type="ECO:0000256" key="5">
    <source>
        <dbReference type="ARBA" id="ARBA00022989"/>
    </source>
</evidence>
<keyword evidence="6 9" id="KW-0406">Ion transport</keyword>
<evidence type="ECO:0000256" key="9">
    <source>
        <dbReference type="HAMAP-Rule" id="MF_00115"/>
    </source>
</evidence>
<keyword evidence="9" id="KW-0997">Cell inner membrane</keyword>